<keyword evidence="3 5" id="KW-1133">Transmembrane helix</keyword>
<keyword evidence="4 5" id="KW-0472">Membrane</keyword>
<protein>
    <submittedName>
        <fullName evidence="6">Uncharacterized protein</fullName>
    </submittedName>
</protein>
<sequence length="132" mass="14676">MVNTYIIVPTIDDYSMSLGAATTLCGAIFHSWSNKSLMKPILCSNMVLLVENTLYVLAYDFKSIYLLIVGHLFCGIGMSRVVNRRKITDCVPLHLRMKASVCSSASALGMACCLVVAYLFQTKFKFLNITFN</sequence>
<dbReference type="EnsemblPlants" id="Solyc02g043960.1.1">
    <property type="protein sequence ID" value="Solyc02g043960.1.1.1"/>
    <property type="gene ID" value="Solyc02g043960.1"/>
</dbReference>
<evidence type="ECO:0000313" key="7">
    <source>
        <dbReference type="Proteomes" id="UP000004994"/>
    </source>
</evidence>
<reference evidence="6" key="1">
    <citation type="journal article" date="2012" name="Nature">
        <title>The tomato genome sequence provides insights into fleshy fruit evolution.</title>
        <authorList>
            <consortium name="Tomato Genome Consortium"/>
        </authorList>
    </citation>
    <scope>NUCLEOTIDE SEQUENCE [LARGE SCALE GENOMIC DNA]</scope>
    <source>
        <strain evidence="6">cv. Heinz 1706</strain>
    </source>
</reference>
<accession>A0A3Q7EZQ3</accession>
<dbReference type="STRING" id="4081.A0A3Q7EZQ3"/>
<dbReference type="InterPro" id="IPR051068">
    <property type="entry name" value="MFS_Domain-Containing_Protein"/>
</dbReference>
<evidence type="ECO:0000256" key="2">
    <source>
        <dbReference type="ARBA" id="ARBA00022692"/>
    </source>
</evidence>
<evidence type="ECO:0000256" key="1">
    <source>
        <dbReference type="ARBA" id="ARBA00004141"/>
    </source>
</evidence>
<organism evidence="6">
    <name type="scientific">Solanum lycopersicum</name>
    <name type="common">Tomato</name>
    <name type="synonym">Lycopersicon esculentum</name>
    <dbReference type="NCBI Taxonomy" id="4081"/>
    <lineage>
        <taxon>Eukaryota</taxon>
        <taxon>Viridiplantae</taxon>
        <taxon>Streptophyta</taxon>
        <taxon>Embryophyta</taxon>
        <taxon>Tracheophyta</taxon>
        <taxon>Spermatophyta</taxon>
        <taxon>Magnoliopsida</taxon>
        <taxon>eudicotyledons</taxon>
        <taxon>Gunneridae</taxon>
        <taxon>Pentapetalae</taxon>
        <taxon>asterids</taxon>
        <taxon>lamiids</taxon>
        <taxon>Solanales</taxon>
        <taxon>Solanaceae</taxon>
        <taxon>Solanoideae</taxon>
        <taxon>Solaneae</taxon>
        <taxon>Solanum</taxon>
        <taxon>Solanum subgen. Lycopersicon</taxon>
    </lineage>
</organism>
<dbReference type="Proteomes" id="UP000004994">
    <property type="component" value="Chromosome 2"/>
</dbReference>
<evidence type="ECO:0000256" key="3">
    <source>
        <dbReference type="ARBA" id="ARBA00022989"/>
    </source>
</evidence>
<evidence type="ECO:0000256" key="4">
    <source>
        <dbReference type="ARBA" id="ARBA00023136"/>
    </source>
</evidence>
<reference evidence="6" key="2">
    <citation type="submission" date="2019-01" db="UniProtKB">
        <authorList>
            <consortium name="EnsemblPlants"/>
        </authorList>
    </citation>
    <scope>IDENTIFICATION</scope>
    <source>
        <strain evidence="6">cv. Heinz 1706</strain>
    </source>
</reference>
<comment type="subcellular location">
    <subcellularLocation>
        <location evidence="1">Membrane</location>
        <topology evidence="1">Multi-pass membrane protein</topology>
    </subcellularLocation>
</comment>
<evidence type="ECO:0000313" key="6">
    <source>
        <dbReference type="EnsemblPlants" id="Solyc02g043960.1.1.1"/>
    </source>
</evidence>
<dbReference type="AlphaFoldDB" id="A0A3Q7EZQ3"/>
<dbReference type="PANTHER" id="PTHR23510">
    <property type="entry name" value="INNER MEMBRANE TRANSPORT PROTEIN YAJR"/>
    <property type="match status" value="1"/>
</dbReference>
<dbReference type="Gramene" id="Solyc02g043960.1.1">
    <property type="protein sequence ID" value="Solyc02g043960.1.1.1"/>
    <property type="gene ID" value="Solyc02g043960.1"/>
</dbReference>
<dbReference type="InParanoid" id="A0A3Q7EZQ3"/>
<feature type="transmembrane region" description="Helical" evidence="5">
    <location>
        <begin position="95"/>
        <end position="120"/>
    </location>
</feature>
<evidence type="ECO:0000256" key="5">
    <source>
        <dbReference type="SAM" id="Phobius"/>
    </source>
</evidence>
<feature type="transmembrane region" description="Helical" evidence="5">
    <location>
        <begin position="64"/>
        <end position="83"/>
    </location>
</feature>
<keyword evidence="2 5" id="KW-0812">Transmembrane</keyword>
<keyword evidence="7" id="KW-1185">Reference proteome</keyword>
<name>A0A3Q7EZQ3_SOLLC</name>
<dbReference type="PANTHER" id="PTHR23510:SF21">
    <property type="entry name" value="SPX DOMAIN-CONTAINING PROTEIN"/>
    <property type="match status" value="1"/>
</dbReference>
<dbReference type="PaxDb" id="4081-Solyc02g043960.1.1"/>
<dbReference type="GO" id="GO:0016020">
    <property type="term" value="C:membrane"/>
    <property type="evidence" value="ECO:0007669"/>
    <property type="project" value="UniProtKB-SubCell"/>
</dbReference>
<proteinExistence type="predicted"/>